<name>A0A227KPI9_9BURK</name>
<keyword evidence="3 6" id="KW-0255">Endonuclease</keyword>
<dbReference type="GeneID" id="78362417"/>
<evidence type="ECO:0000313" key="8">
    <source>
        <dbReference type="Proteomes" id="UP000214610"/>
    </source>
</evidence>
<keyword evidence="2 6" id="KW-0540">Nuclease</keyword>
<dbReference type="GO" id="GO:0000049">
    <property type="term" value="F:tRNA binding"/>
    <property type="evidence" value="ECO:0007669"/>
    <property type="project" value="UniProtKB-UniRule"/>
</dbReference>
<gene>
    <name evidence="6" type="primary">rnpA</name>
    <name evidence="7" type="ORF">ADH67_04010</name>
</gene>
<comment type="subunit">
    <text evidence="6">Consists of a catalytic RNA component (M1 or rnpB) and a protein subunit.</text>
</comment>
<keyword evidence="5 6" id="KW-0694">RNA-binding</keyword>
<evidence type="ECO:0000256" key="6">
    <source>
        <dbReference type="HAMAP-Rule" id="MF_00227"/>
    </source>
</evidence>
<proteinExistence type="inferred from homology"/>
<dbReference type="GO" id="GO:0004526">
    <property type="term" value="F:ribonuclease P activity"/>
    <property type="evidence" value="ECO:0007669"/>
    <property type="project" value="UniProtKB-UniRule"/>
</dbReference>
<dbReference type="RefSeq" id="WP_066594665.1">
    <property type="nucleotide sequence ID" value="NZ_CAJTBZ010000016.1"/>
</dbReference>
<comment type="function">
    <text evidence="6">RNaseP catalyzes the removal of the 5'-leader sequence from pre-tRNA to produce the mature 5'-terminus. It can also cleave other RNA substrates such as 4.5S RNA. The protein component plays an auxiliary but essential role in vivo by binding to the 5'-leader sequence and broadening the substrate specificity of the ribozyme.</text>
</comment>
<keyword evidence="1 6" id="KW-0819">tRNA processing</keyword>
<dbReference type="GO" id="GO:0001682">
    <property type="term" value="P:tRNA 5'-leader removal"/>
    <property type="evidence" value="ECO:0007669"/>
    <property type="project" value="UniProtKB-UniRule"/>
</dbReference>
<accession>A0A227KPI9</accession>
<evidence type="ECO:0000256" key="3">
    <source>
        <dbReference type="ARBA" id="ARBA00022759"/>
    </source>
</evidence>
<dbReference type="AlphaFoldDB" id="A0A227KPI9"/>
<keyword evidence="8" id="KW-1185">Reference proteome</keyword>
<evidence type="ECO:0000313" key="7">
    <source>
        <dbReference type="EMBL" id="OXE50177.1"/>
    </source>
</evidence>
<comment type="catalytic activity">
    <reaction evidence="6">
        <text>Endonucleolytic cleavage of RNA, removing 5'-extranucleotides from tRNA precursor.</text>
        <dbReference type="EC" id="3.1.26.5"/>
    </reaction>
</comment>
<organism evidence="7 8">
    <name type="scientific">Turicimonas muris</name>
    <dbReference type="NCBI Taxonomy" id="1796652"/>
    <lineage>
        <taxon>Bacteria</taxon>
        <taxon>Pseudomonadati</taxon>
        <taxon>Pseudomonadota</taxon>
        <taxon>Betaproteobacteria</taxon>
        <taxon>Burkholderiales</taxon>
        <taxon>Sutterellaceae</taxon>
        <taxon>Turicimonas</taxon>
    </lineage>
</organism>
<dbReference type="Proteomes" id="UP000214610">
    <property type="component" value="Unassembled WGS sequence"/>
</dbReference>
<comment type="caution">
    <text evidence="7">The sequence shown here is derived from an EMBL/GenBank/DDBJ whole genome shotgun (WGS) entry which is preliminary data.</text>
</comment>
<dbReference type="EC" id="3.1.26.5" evidence="6"/>
<protein>
    <recommendedName>
        <fullName evidence="6">Ribonuclease P protein component</fullName>
        <shortName evidence="6">RNase P protein</shortName>
        <shortName evidence="6">RNaseP protein</shortName>
        <ecNumber evidence="6">3.1.26.5</ecNumber>
    </recommendedName>
    <alternativeName>
        <fullName evidence="6">Protein C5</fullName>
    </alternativeName>
</protein>
<dbReference type="Gene3D" id="3.30.230.10">
    <property type="match status" value="1"/>
</dbReference>
<dbReference type="InterPro" id="IPR020568">
    <property type="entry name" value="Ribosomal_Su5_D2-typ_SF"/>
</dbReference>
<evidence type="ECO:0000256" key="1">
    <source>
        <dbReference type="ARBA" id="ARBA00022694"/>
    </source>
</evidence>
<comment type="similarity">
    <text evidence="6">Belongs to the RnpA family.</text>
</comment>
<reference evidence="8" key="1">
    <citation type="submission" date="2017-05" db="EMBL/GenBank/DDBJ databases">
        <title>Improved OligoMM genomes.</title>
        <authorList>
            <person name="Garzetti D."/>
        </authorList>
    </citation>
    <scope>NUCLEOTIDE SEQUENCE [LARGE SCALE GENOMIC DNA]</scope>
    <source>
        <strain evidence="8">YL45</strain>
    </source>
</reference>
<dbReference type="InterPro" id="IPR000100">
    <property type="entry name" value="RNase_P"/>
</dbReference>
<dbReference type="EMBL" id="NHMP01000002">
    <property type="protein sequence ID" value="OXE50177.1"/>
    <property type="molecule type" value="Genomic_DNA"/>
</dbReference>
<dbReference type="InterPro" id="IPR014721">
    <property type="entry name" value="Ribsml_uS5_D2-typ_fold_subgr"/>
</dbReference>
<evidence type="ECO:0000256" key="2">
    <source>
        <dbReference type="ARBA" id="ARBA00022722"/>
    </source>
</evidence>
<sequence>MTKLKDSSLGPEKRIKSSSEFLRILQARFPEATKCYSEWFEAKALFKFEHARVRYGFTVGKKFAVRSVDRNLVKRLLRESARSNSAAFEALAEEKKVGLDINLRLKKKYVFPAQSLKSLKQEIRADADLLMKNLYDKVTQCCKGGS</sequence>
<dbReference type="HAMAP" id="MF_00227">
    <property type="entry name" value="RNase_P"/>
    <property type="match status" value="1"/>
</dbReference>
<dbReference type="SUPFAM" id="SSF54211">
    <property type="entry name" value="Ribosomal protein S5 domain 2-like"/>
    <property type="match status" value="1"/>
</dbReference>
<dbReference type="Pfam" id="PF00825">
    <property type="entry name" value="Ribonuclease_P"/>
    <property type="match status" value="1"/>
</dbReference>
<evidence type="ECO:0000256" key="4">
    <source>
        <dbReference type="ARBA" id="ARBA00022801"/>
    </source>
</evidence>
<keyword evidence="4 6" id="KW-0378">Hydrolase</keyword>
<evidence type="ECO:0000256" key="5">
    <source>
        <dbReference type="ARBA" id="ARBA00022884"/>
    </source>
</evidence>